<reference evidence="2 3" key="2">
    <citation type="submission" date="2018-11" db="EMBL/GenBank/DDBJ databases">
        <authorList>
            <consortium name="Pathogen Informatics"/>
        </authorList>
    </citation>
    <scope>NUCLEOTIDE SEQUENCE [LARGE SCALE GENOMIC DNA]</scope>
</reference>
<dbReference type="AlphaFoldDB" id="A0A0N5CSA8"/>
<feature type="region of interest" description="Disordered" evidence="1">
    <location>
        <begin position="107"/>
        <end position="143"/>
    </location>
</feature>
<feature type="compositionally biased region" description="Polar residues" evidence="1">
    <location>
        <begin position="130"/>
        <end position="139"/>
    </location>
</feature>
<protein>
    <submittedName>
        <fullName evidence="2 4">Uncharacterized protein</fullName>
    </submittedName>
</protein>
<name>A0A0N5CSA8_THECL</name>
<evidence type="ECO:0000313" key="4">
    <source>
        <dbReference type="WBParaSite" id="TCLT_0000310901-mRNA-1"/>
    </source>
</evidence>
<reference evidence="4" key="1">
    <citation type="submission" date="2017-02" db="UniProtKB">
        <authorList>
            <consortium name="WormBaseParasite"/>
        </authorList>
    </citation>
    <scope>IDENTIFICATION</scope>
</reference>
<evidence type="ECO:0000313" key="3">
    <source>
        <dbReference type="Proteomes" id="UP000276776"/>
    </source>
</evidence>
<keyword evidence="3" id="KW-1185">Reference proteome</keyword>
<organism evidence="4">
    <name type="scientific">Thelazia callipaeda</name>
    <name type="common">Oriental eyeworm</name>
    <name type="synonym">Parasitic nematode</name>
    <dbReference type="NCBI Taxonomy" id="103827"/>
    <lineage>
        <taxon>Eukaryota</taxon>
        <taxon>Metazoa</taxon>
        <taxon>Ecdysozoa</taxon>
        <taxon>Nematoda</taxon>
        <taxon>Chromadorea</taxon>
        <taxon>Rhabditida</taxon>
        <taxon>Spirurina</taxon>
        <taxon>Spiruromorpha</taxon>
        <taxon>Thelazioidea</taxon>
        <taxon>Thelaziidae</taxon>
        <taxon>Thelazia</taxon>
    </lineage>
</organism>
<accession>A0A0N5CSA8</accession>
<sequence>MMSKFVQRSFLCDEASAVRLPTTICEDGARSVLDGTEQDDLSKCFEFSNNSQSKHKRDAVITHALFQSCGSRTDNNKSVSSFVQATQVVQGGEAFATADKKSVVEAVSSEKKMRANETSVPASEAEDSDVTTSPASGGNLSRVDIRPVNCNSTTAWFNGVKQYYETYVKDFLRRLYSVMYYY</sequence>
<dbReference type="EMBL" id="UYYF01000994">
    <property type="protein sequence ID" value="VDM99413.1"/>
    <property type="molecule type" value="Genomic_DNA"/>
</dbReference>
<evidence type="ECO:0000256" key="1">
    <source>
        <dbReference type="SAM" id="MobiDB-lite"/>
    </source>
</evidence>
<evidence type="ECO:0000313" key="2">
    <source>
        <dbReference type="EMBL" id="VDM99413.1"/>
    </source>
</evidence>
<proteinExistence type="predicted"/>
<dbReference type="Proteomes" id="UP000276776">
    <property type="component" value="Unassembled WGS sequence"/>
</dbReference>
<dbReference type="WBParaSite" id="TCLT_0000310901-mRNA-1">
    <property type="protein sequence ID" value="TCLT_0000310901-mRNA-1"/>
    <property type="gene ID" value="TCLT_0000310901"/>
</dbReference>
<gene>
    <name evidence="2" type="ORF">TCLT_LOCUS3109</name>
</gene>